<reference evidence="7 8" key="1">
    <citation type="submission" date="2021-03" db="EMBL/GenBank/DDBJ databases">
        <title>Antimicrobial resistance genes in bacteria isolated from Japanese honey, and their potential for conferring macrolide and lincosamide resistance in the American foulbrood pathogen Paenibacillus larvae.</title>
        <authorList>
            <person name="Okamoto M."/>
            <person name="Kumagai M."/>
            <person name="Kanamori H."/>
            <person name="Takamatsu D."/>
        </authorList>
    </citation>
    <scope>NUCLEOTIDE SEQUENCE [LARGE SCALE GENOMIC DNA]</scope>
    <source>
        <strain evidence="7 8">J15TS10</strain>
    </source>
</reference>
<feature type="transmembrane region" description="Helical" evidence="5">
    <location>
        <begin position="103"/>
        <end position="127"/>
    </location>
</feature>
<evidence type="ECO:0000313" key="8">
    <source>
        <dbReference type="Proteomes" id="UP000681290"/>
    </source>
</evidence>
<evidence type="ECO:0000256" key="1">
    <source>
        <dbReference type="ARBA" id="ARBA00004141"/>
    </source>
</evidence>
<keyword evidence="3 5" id="KW-1133">Transmembrane helix</keyword>
<evidence type="ECO:0000256" key="3">
    <source>
        <dbReference type="ARBA" id="ARBA00022989"/>
    </source>
</evidence>
<gene>
    <name evidence="7" type="ORF">J15TS10_42640</name>
</gene>
<feature type="transmembrane region" description="Helical" evidence="5">
    <location>
        <begin position="72"/>
        <end position="91"/>
    </location>
</feature>
<dbReference type="Pfam" id="PF07291">
    <property type="entry name" value="MauE"/>
    <property type="match status" value="1"/>
</dbReference>
<name>A0ABQ4MWY3_9BACL</name>
<evidence type="ECO:0000256" key="4">
    <source>
        <dbReference type="ARBA" id="ARBA00023136"/>
    </source>
</evidence>
<dbReference type="RefSeq" id="WP_213594033.1">
    <property type="nucleotide sequence ID" value="NZ_BOSM01000009.1"/>
</dbReference>
<organism evidence="7 8">
    <name type="scientific">Paenibacillus woosongensis</name>
    <dbReference type="NCBI Taxonomy" id="307580"/>
    <lineage>
        <taxon>Bacteria</taxon>
        <taxon>Bacillati</taxon>
        <taxon>Bacillota</taxon>
        <taxon>Bacilli</taxon>
        <taxon>Bacillales</taxon>
        <taxon>Paenibacillaceae</taxon>
        <taxon>Paenibacillus</taxon>
    </lineage>
</organism>
<sequence>MLEITSLLMAYAIAITLLLSGISKMYDIQGTIRSAIAVGILPTYLARGFGFLLPFAEVILAVILFITSESYLLLAALLLVFVSFVIANAKVMLEKKDLACHCFGRLITGEMGLGTLMHSLILTIYWIPVCIQPTNYTKLLHTIHDPSSIAIIFMGILCLVGTGMISRLID</sequence>
<dbReference type="Proteomes" id="UP000681290">
    <property type="component" value="Unassembled WGS sequence"/>
</dbReference>
<evidence type="ECO:0000256" key="2">
    <source>
        <dbReference type="ARBA" id="ARBA00022692"/>
    </source>
</evidence>
<feature type="domain" description="Methylamine utilisation protein MauE" evidence="6">
    <location>
        <begin position="4"/>
        <end position="124"/>
    </location>
</feature>
<keyword evidence="2 5" id="KW-0812">Transmembrane</keyword>
<comment type="subcellular location">
    <subcellularLocation>
        <location evidence="1">Membrane</location>
        <topology evidence="1">Multi-pass membrane protein</topology>
    </subcellularLocation>
</comment>
<evidence type="ECO:0000256" key="5">
    <source>
        <dbReference type="SAM" id="Phobius"/>
    </source>
</evidence>
<comment type="caution">
    <text evidence="7">The sequence shown here is derived from an EMBL/GenBank/DDBJ whole genome shotgun (WGS) entry which is preliminary data.</text>
</comment>
<protein>
    <recommendedName>
        <fullName evidence="6">Methylamine utilisation protein MauE domain-containing protein</fullName>
    </recommendedName>
</protein>
<accession>A0ABQ4MWY3</accession>
<keyword evidence="4 5" id="KW-0472">Membrane</keyword>
<feature type="transmembrane region" description="Helical" evidence="5">
    <location>
        <begin position="147"/>
        <end position="169"/>
    </location>
</feature>
<evidence type="ECO:0000259" key="6">
    <source>
        <dbReference type="Pfam" id="PF07291"/>
    </source>
</evidence>
<dbReference type="InterPro" id="IPR009908">
    <property type="entry name" value="Methylamine_util_MauE"/>
</dbReference>
<feature type="transmembrane region" description="Helical" evidence="5">
    <location>
        <begin position="44"/>
        <end position="66"/>
    </location>
</feature>
<dbReference type="EMBL" id="BOSM01000009">
    <property type="protein sequence ID" value="GIP60450.1"/>
    <property type="molecule type" value="Genomic_DNA"/>
</dbReference>
<evidence type="ECO:0000313" key="7">
    <source>
        <dbReference type="EMBL" id="GIP60450.1"/>
    </source>
</evidence>
<feature type="transmembrane region" description="Helical" evidence="5">
    <location>
        <begin position="6"/>
        <end position="23"/>
    </location>
</feature>
<keyword evidence="8" id="KW-1185">Reference proteome</keyword>
<proteinExistence type="predicted"/>